<protein>
    <recommendedName>
        <fullName evidence="4">DUF4468 domain-containing protein</fullName>
    </recommendedName>
</protein>
<evidence type="ECO:0000313" key="3">
    <source>
        <dbReference type="Proteomes" id="UP000676776"/>
    </source>
</evidence>
<organism evidence="2 3">
    <name type="scientific">Winogradskyella pelagia</name>
    <dbReference type="NCBI Taxonomy" id="2819984"/>
    <lineage>
        <taxon>Bacteria</taxon>
        <taxon>Pseudomonadati</taxon>
        <taxon>Bacteroidota</taxon>
        <taxon>Flavobacteriia</taxon>
        <taxon>Flavobacteriales</taxon>
        <taxon>Flavobacteriaceae</taxon>
        <taxon>Winogradskyella</taxon>
    </lineage>
</organism>
<keyword evidence="3" id="KW-1185">Reference proteome</keyword>
<gene>
    <name evidence="2" type="ORF">J4050_11550</name>
</gene>
<keyword evidence="1" id="KW-0175">Coiled coil</keyword>
<reference evidence="2 3" key="1">
    <citation type="submission" date="2021-03" db="EMBL/GenBank/DDBJ databases">
        <title>Winogradskyella sp. nov., isolated from costal sediment.</title>
        <authorList>
            <person name="Gao C."/>
        </authorList>
    </citation>
    <scope>NUCLEOTIDE SEQUENCE [LARGE SCALE GENOMIC DNA]</scope>
    <source>
        <strain evidence="2 3">DF17</strain>
    </source>
</reference>
<dbReference type="EMBL" id="JAGEVF010000009">
    <property type="protein sequence ID" value="MBO3117387.1"/>
    <property type="molecule type" value="Genomic_DNA"/>
</dbReference>
<evidence type="ECO:0000256" key="1">
    <source>
        <dbReference type="SAM" id="Coils"/>
    </source>
</evidence>
<comment type="caution">
    <text evidence="2">The sequence shown here is derived from an EMBL/GenBank/DDBJ whole genome shotgun (WGS) entry which is preliminary data.</text>
</comment>
<name>A0ABS3T3S8_9FLAO</name>
<accession>A0ABS3T3S8</accession>
<proteinExistence type="predicted"/>
<dbReference type="Proteomes" id="UP000676776">
    <property type="component" value="Unassembled WGS sequence"/>
</dbReference>
<feature type="coiled-coil region" evidence="1">
    <location>
        <begin position="144"/>
        <end position="171"/>
    </location>
</feature>
<evidence type="ECO:0000313" key="2">
    <source>
        <dbReference type="EMBL" id="MBO3117387.1"/>
    </source>
</evidence>
<evidence type="ECO:0008006" key="4">
    <source>
        <dbReference type="Google" id="ProtNLM"/>
    </source>
</evidence>
<sequence length="172" mass="20118">MIKNAILSVGLFCVLLVKGQEQFVIDENGLTPKHIVSQVEDFTKAELYSNTQKWIEANNEFHNISTASFVESERILLTYIKSNAVHLDKQYYNVKYDITLEFDDNSFTFMPSKIQLKLNSKYDMGWKNFSLTSGAQYFKKGKILRKYKRYLRDLAAKLNELNMQLNTYLKTE</sequence>
<dbReference type="RefSeq" id="WP_208154741.1">
    <property type="nucleotide sequence ID" value="NZ_JAGEVF010000009.1"/>
</dbReference>